<organism evidence="1">
    <name type="scientific">uncultured Caudovirales phage</name>
    <dbReference type="NCBI Taxonomy" id="2100421"/>
    <lineage>
        <taxon>Viruses</taxon>
        <taxon>Duplodnaviria</taxon>
        <taxon>Heunggongvirae</taxon>
        <taxon>Uroviricota</taxon>
        <taxon>Caudoviricetes</taxon>
        <taxon>Peduoviridae</taxon>
        <taxon>Maltschvirus</taxon>
        <taxon>Maltschvirus maltsch</taxon>
    </lineage>
</organism>
<evidence type="ECO:0000313" key="1">
    <source>
        <dbReference type="EMBL" id="CAB4127679.1"/>
    </source>
</evidence>
<gene>
    <name evidence="1" type="ORF">UFOVP93_17</name>
</gene>
<reference evidence="1" key="1">
    <citation type="submission" date="2020-04" db="EMBL/GenBank/DDBJ databases">
        <authorList>
            <person name="Chiriac C."/>
            <person name="Salcher M."/>
            <person name="Ghai R."/>
            <person name="Kavagutti S V."/>
        </authorList>
    </citation>
    <scope>NUCLEOTIDE SEQUENCE</scope>
</reference>
<accession>A0A6J5L718</accession>
<dbReference type="EMBL" id="LR796214">
    <property type="protein sequence ID" value="CAB4127679.1"/>
    <property type="molecule type" value="Genomic_DNA"/>
</dbReference>
<name>A0A6J5L718_9CAUD</name>
<protein>
    <submittedName>
        <fullName evidence="1">Uncharacterized protein</fullName>
    </submittedName>
</protein>
<proteinExistence type="predicted"/>
<sequence length="95" mass="11408">MPIHYSPDDLPPWQEEDKRRFESYLSIFTQEALKAIEDSRSEDSSDDSNEELHLQEEIVKMVWTPFKMIRSFFQRNGEKDNNNEKICDTTQLNFF</sequence>